<dbReference type="RefSeq" id="WP_189482786.1">
    <property type="nucleotide sequence ID" value="NZ_BMYR01000007.1"/>
</dbReference>
<dbReference type="InterPro" id="IPR009081">
    <property type="entry name" value="PP-bd_ACP"/>
</dbReference>
<evidence type="ECO:0000313" key="2">
    <source>
        <dbReference type="EMBL" id="GGW62809.1"/>
    </source>
</evidence>
<dbReference type="Proteomes" id="UP000634667">
    <property type="component" value="Unassembled WGS sequence"/>
</dbReference>
<accession>A0ABQ2WLN2</accession>
<sequence length="80" mass="8962">MPTELILTKILNSVLALEQAYVAETRLLGAIPEFDSMAIIAIITLIEEQLGIIFSDDELTAENFETFDSLNHLIQNKLQN</sequence>
<proteinExistence type="predicted"/>
<keyword evidence="3" id="KW-1185">Reference proteome</keyword>
<dbReference type="PROSITE" id="PS50075">
    <property type="entry name" value="CARRIER"/>
    <property type="match status" value="1"/>
</dbReference>
<gene>
    <name evidence="2" type="ORF">GCM10008111_18460</name>
</gene>
<protein>
    <recommendedName>
        <fullName evidence="1">Carrier domain-containing protein</fullName>
    </recommendedName>
</protein>
<dbReference type="EMBL" id="BMYR01000007">
    <property type="protein sequence ID" value="GGW62809.1"/>
    <property type="molecule type" value="Genomic_DNA"/>
</dbReference>
<dbReference type="SUPFAM" id="SSF47336">
    <property type="entry name" value="ACP-like"/>
    <property type="match status" value="1"/>
</dbReference>
<dbReference type="InterPro" id="IPR036736">
    <property type="entry name" value="ACP-like_sf"/>
</dbReference>
<dbReference type="Gene3D" id="1.10.1200.10">
    <property type="entry name" value="ACP-like"/>
    <property type="match status" value="1"/>
</dbReference>
<reference evidence="3" key="1">
    <citation type="journal article" date="2019" name="Int. J. Syst. Evol. Microbiol.">
        <title>The Global Catalogue of Microorganisms (GCM) 10K type strain sequencing project: providing services to taxonomists for standard genome sequencing and annotation.</title>
        <authorList>
            <consortium name="The Broad Institute Genomics Platform"/>
            <consortium name="The Broad Institute Genome Sequencing Center for Infectious Disease"/>
            <person name="Wu L."/>
            <person name="Ma J."/>
        </authorList>
    </citation>
    <scope>NUCLEOTIDE SEQUENCE [LARGE SCALE GENOMIC DNA]</scope>
    <source>
        <strain evidence="3">KCTC 23723</strain>
    </source>
</reference>
<evidence type="ECO:0000259" key="1">
    <source>
        <dbReference type="PROSITE" id="PS50075"/>
    </source>
</evidence>
<evidence type="ECO:0000313" key="3">
    <source>
        <dbReference type="Proteomes" id="UP000634667"/>
    </source>
</evidence>
<feature type="domain" description="Carrier" evidence="1">
    <location>
        <begin position="1"/>
        <end position="78"/>
    </location>
</feature>
<comment type="caution">
    <text evidence="2">The sequence shown here is derived from an EMBL/GenBank/DDBJ whole genome shotgun (WGS) entry which is preliminary data.</text>
</comment>
<name>A0ABQ2WLN2_9ALTE</name>
<organism evidence="2 3">
    <name type="scientific">Alishewanella tabrizica</name>
    <dbReference type="NCBI Taxonomy" id="671278"/>
    <lineage>
        <taxon>Bacteria</taxon>
        <taxon>Pseudomonadati</taxon>
        <taxon>Pseudomonadota</taxon>
        <taxon>Gammaproteobacteria</taxon>
        <taxon>Alteromonadales</taxon>
        <taxon>Alteromonadaceae</taxon>
        <taxon>Alishewanella</taxon>
    </lineage>
</organism>